<dbReference type="AlphaFoldDB" id="A0A1J5S6I5"/>
<feature type="region of interest" description="Disordered" evidence="1">
    <location>
        <begin position="51"/>
        <end position="77"/>
    </location>
</feature>
<dbReference type="Pfam" id="PF04338">
    <property type="entry name" value="DUF481"/>
    <property type="match status" value="1"/>
</dbReference>
<name>A0A1J5S6I5_9ZZZZ</name>
<reference evidence="2" key="1">
    <citation type="submission" date="2016-10" db="EMBL/GenBank/DDBJ databases">
        <title>Sequence of Gallionella enrichment culture.</title>
        <authorList>
            <person name="Poehlein A."/>
            <person name="Muehling M."/>
            <person name="Daniel R."/>
        </authorList>
    </citation>
    <scope>NUCLEOTIDE SEQUENCE</scope>
</reference>
<evidence type="ECO:0008006" key="3">
    <source>
        <dbReference type="Google" id="ProtNLM"/>
    </source>
</evidence>
<evidence type="ECO:0000313" key="2">
    <source>
        <dbReference type="EMBL" id="OIQ99836.1"/>
    </source>
</evidence>
<comment type="caution">
    <text evidence="2">The sequence shown here is derived from an EMBL/GenBank/DDBJ whole genome shotgun (WGS) entry which is preliminary data.</text>
</comment>
<organism evidence="2">
    <name type="scientific">mine drainage metagenome</name>
    <dbReference type="NCBI Taxonomy" id="410659"/>
    <lineage>
        <taxon>unclassified sequences</taxon>
        <taxon>metagenomes</taxon>
        <taxon>ecological metagenomes</taxon>
    </lineage>
</organism>
<dbReference type="EMBL" id="MLJW01000101">
    <property type="protein sequence ID" value="OIQ99836.1"/>
    <property type="molecule type" value="Genomic_DNA"/>
</dbReference>
<evidence type="ECO:0000256" key="1">
    <source>
        <dbReference type="SAM" id="MobiDB-lite"/>
    </source>
</evidence>
<sequence length="273" mass="28646">MDLSRKRRAVPSFVDPHGGAGWAQPGPGGAQWVVCFAAALCCPAFAADPAGASPSGTADHGPWTGSAELGGVATTGNTETSSLDAKFKLNDASGPWTNTARLGTLHVSSSGTTTANRTFGSLDSKYALAPSDFVFANLRGTHDQFSGYSYQASASLGIGRLLAHTRRVILSTEIGAGYRQSRLIGGPTGKEPILRLHGKFQYRFSPRAHFSQKLTAITGSQNTELEVVSGLTTSITGALALKVSYTVLHNSKVSAGLKKTDTFTSINLVDHFE</sequence>
<feature type="region of interest" description="Disordered" evidence="1">
    <location>
        <begin position="1"/>
        <end position="20"/>
    </location>
</feature>
<accession>A0A1J5S6I5</accession>
<protein>
    <recommendedName>
        <fullName evidence="3">DUF481 domain-containing protein</fullName>
    </recommendedName>
</protein>
<dbReference type="InterPro" id="IPR007433">
    <property type="entry name" value="DUF481"/>
</dbReference>
<gene>
    <name evidence="2" type="ORF">GALL_180420</name>
</gene>
<proteinExistence type="predicted"/>